<evidence type="ECO:0000256" key="1">
    <source>
        <dbReference type="SAM" id="Coils"/>
    </source>
</evidence>
<dbReference type="GO" id="GO:0005576">
    <property type="term" value="C:extracellular region"/>
    <property type="evidence" value="ECO:0007669"/>
    <property type="project" value="GOC"/>
</dbReference>
<evidence type="ECO:0000313" key="3">
    <source>
        <dbReference type="Proteomes" id="UP000288216"/>
    </source>
</evidence>
<organism evidence="2 3">
    <name type="scientific">Scyliorhinus torazame</name>
    <name type="common">Cloudy catshark</name>
    <name type="synonym">Catulus torazame</name>
    <dbReference type="NCBI Taxonomy" id="75743"/>
    <lineage>
        <taxon>Eukaryota</taxon>
        <taxon>Metazoa</taxon>
        <taxon>Chordata</taxon>
        <taxon>Craniata</taxon>
        <taxon>Vertebrata</taxon>
        <taxon>Chondrichthyes</taxon>
        <taxon>Elasmobranchii</taxon>
        <taxon>Galeomorphii</taxon>
        <taxon>Galeoidea</taxon>
        <taxon>Carcharhiniformes</taxon>
        <taxon>Scyliorhinidae</taxon>
        <taxon>Scyliorhinus</taxon>
    </lineage>
</organism>
<dbReference type="STRING" id="75743.A0A401PH26"/>
<gene>
    <name evidence="2" type="ORF">scyTo_0001996</name>
</gene>
<protein>
    <recommendedName>
        <fullName evidence="4">Coiled-coil domain-containing protein 40</fullName>
    </recommendedName>
</protein>
<dbReference type="OMA" id="HEMEMAV"/>
<dbReference type="InterPro" id="IPR037386">
    <property type="entry name" value="CCDC40"/>
</dbReference>
<dbReference type="AlphaFoldDB" id="A0A401PH26"/>
<evidence type="ECO:0008006" key="4">
    <source>
        <dbReference type="Google" id="ProtNLM"/>
    </source>
</evidence>
<dbReference type="EMBL" id="BFAA01000468">
    <property type="protein sequence ID" value="GCB72435.1"/>
    <property type="molecule type" value="Genomic_DNA"/>
</dbReference>
<accession>A0A401PH26</accession>
<keyword evidence="1" id="KW-0175">Coiled coil</keyword>
<proteinExistence type="predicted"/>
<dbReference type="Proteomes" id="UP000288216">
    <property type="component" value="Unassembled WGS sequence"/>
</dbReference>
<feature type="non-terminal residue" evidence="2">
    <location>
        <position position="1"/>
    </location>
</feature>
<dbReference type="PANTHER" id="PTHR16275:SF8">
    <property type="entry name" value="COILED-COIL DOMAIN-CONTAINING PROTEIN 40"/>
    <property type="match status" value="1"/>
</dbReference>
<dbReference type="GO" id="GO:0001947">
    <property type="term" value="P:heart looping"/>
    <property type="evidence" value="ECO:0007669"/>
    <property type="project" value="TreeGrafter"/>
</dbReference>
<dbReference type="PANTHER" id="PTHR16275">
    <property type="entry name" value="COILED-COIL DOMAIN-CONTAINING PROTEIN 40"/>
    <property type="match status" value="1"/>
</dbReference>
<keyword evidence="3" id="KW-1185">Reference proteome</keyword>
<dbReference type="OrthoDB" id="188741at2759"/>
<sequence>RQIMLWEKKIQLAKEARSAVDSDVGQTEIRAMKAEIHRMQIRHNQLMRQQEQMIREMEAVVSRRDTIVTRGEAQAKVSRNQLTKQDCHKKIQDLCKKIADVQKKIEECDKTIEEMRESQRIVCEQLGEKQCQIQKQQSMIDELDANIESQQEKKQANLAKIVTVQTRLKYLQAVKEGKYIQLCKSEQTLRNETQKQHCRIHTISTIIARVQEEWPQYQGVLRKVTLAIAAQGTA</sequence>
<name>A0A401PH26_SCYTO</name>
<dbReference type="GO" id="GO:0005737">
    <property type="term" value="C:cytoplasm"/>
    <property type="evidence" value="ECO:0007669"/>
    <property type="project" value="TreeGrafter"/>
</dbReference>
<dbReference type="GO" id="GO:0035082">
    <property type="term" value="P:axoneme assembly"/>
    <property type="evidence" value="ECO:0007669"/>
    <property type="project" value="InterPro"/>
</dbReference>
<reference evidence="2 3" key="1">
    <citation type="journal article" date="2018" name="Nat. Ecol. Evol.">
        <title>Shark genomes provide insights into elasmobranch evolution and the origin of vertebrates.</title>
        <authorList>
            <person name="Hara Y"/>
            <person name="Yamaguchi K"/>
            <person name="Onimaru K"/>
            <person name="Kadota M"/>
            <person name="Koyanagi M"/>
            <person name="Keeley SD"/>
            <person name="Tatsumi K"/>
            <person name="Tanaka K"/>
            <person name="Motone F"/>
            <person name="Kageyama Y"/>
            <person name="Nozu R"/>
            <person name="Adachi N"/>
            <person name="Nishimura O"/>
            <person name="Nakagawa R"/>
            <person name="Tanegashima C"/>
            <person name="Kiyatake I"/>
            <person name="Matsumoto R"/>
            <person name="Murakumo K"/>
            <person name="Nishida K"/>
            <person name="Terakita A"/>
            <person name="Kuratani S"/>
            <person name="Sato K"/>
            <person name="Hyodo S Kuraku.S."/>
        </authorList>
    </citation>
    <scope>NUCLEOTIDE SEQUENCE [LARGE SCALE GENOMIC DNA]</scope>
</reference>
<dbReference type="GO" id="GO:0005929">
    <property type="term" value="C:cilium"/>
    <property type="evidence" value="ECO:0007669"/>
    <property type="project" value="TreeGrafter"/>
</dbReference>
<dbReference type="GO" id="GO:0060287">
    <property type="term" value="P:epithelial cilium movement involved in determination of left/right asymmetry"/>
    <property type="evidence" value="ECO:0007669"/>
    <property type="project" value="TreeGrafter"/>
</dbReference>
<feature type="coiled-coil region" evidence="1">
    <location>
        <begin position="91"/>
        <end position="160"/>
    </location>
</feature>
<evidence type="ECO:0000313" key="2">
    <source>
        <dbReference type="EMBL" id="GCB72435.1"/>
    </source>
</evidence>
<comment type="caution">
    <text evidence="2">The sequence shown here is derived from an EMBL/GenBank/DDBJ whole genome shotgun (WGS) entry which is preliminary data.</text>
</comment>